<sequence length="185" mass="20214">MNPISAIILAGGQATRMQGRDKGLVLWRGKPLIEHVLVRIRPQVADVAISCNRNAEVYGGYAKCLPDVIAGFPGPLAGISACLPLCEHDWVLVVACDMPQLPENLAGQLIAEIGQHRIAVAHDGEHLQPLALLMHRSLAPTLDEALREGVYAVQKWIRRHPHAVVHFNNPEAFININALEELTAE</sequence>
<protein>
    <recommendedName>
        <fullName evidence="8">Molybdenum cofactor guanylyltransferase</fullName>
        <shortName evidence="8">MoCo guanylyltransferase</shortName>
        <ecNumber evidence="8">2.7.7.77</ecNumber>
    </recommendedName>
    <alternativeName>
        <fullName evidence="8">GTP:molybdopterin guanylyltransferase</fullName>
    </alternativeName>
    <alternativeName>
        <fullName evidence="8">Mo-MPT guanylyltransferase</fullName>
    </alternativeName>
    <alternativeName>
        <fullName evidence="8">Molybdopterin guanylyltransferase</fullName>
    </alternativeName>
    <alternativeName>
        <fullName evidence="8">Molybdopterin-guanine dinucleotide synthase</fullName>
        <shortName evidence="8">MGD synthase</shortName>
    </alternativeName>
</protein>
<dbReference type="AlphaFoldDB" id="A0A4Q7YKU8"/>
<evidence type="ECO:0000259" key="9">
    <source>
        <dbReference type="Pfam" id="PF12804"/>
    </source>
</evidence>
<keyword evidence="5 8" id="KW-0460">Magnesium</keyword>
<evidence type="ECO:0000256" key="3">
    <source>
        <dbReference type="ARBA" id="ARBA00022723"/>
    </source>
</evidence>
<keyword evidence="6 8" id="KW-0342">GTP-binding</keyword>
<comment type="caution">
    <text evidence="10">The sequence shown here is derived from an EMBL/GenBank/DDBJ whole genome shotgun (WGS) entry which is preliminary data.</text>
</comment>
<reference evidence="10 11" key="1">
    <citation type="submission" date="2019-02" db="EMBL/GenBank/DDBJ databases">
        <title>Genomic Encyclopedia of Type Strains, Phase IV (KMG-IV): sequencing the most valuable type-strain genomes for metagenomic binning, comparative biology and taxonomic classification.</title>
        <authorList>
            <person name="Goeker M."/>
        </authorList>
    </citation>
    <scope>NUCLEOTIDE SEQUENCE [LARGE SCALE GENOMIC DNA]</scope>
    <source>
        <strain evidence="10 11">DSM 105135</strain>
    </source>
</reference>
<evidence type="ECO:0000256" key="8">
    <source>
        <dbReference type="HAMAP-Rule" id="MF_00316"/>
    </source>
</evidence>
<dbReference type="EMBL" id="SHKX01000015">
    <property type="protein sequence ID" value="RZU37145.1"/>
    <property type="molecule type" value="Genomic_DNA"/>
</dbReference>
<dbReference type="Pfam" id="PF12804">
    <property type="entry name" value="NTP_transf_3"/>
    <property type="match status" value="1"/>
</dbReference>
<dbReference type="GO" id="GO:0046872">
    <property type="term" value="F:metal ion binding"/>
    <property type="evidence" value="ECO:0007669"/>
    <property type="project" value="UniProtKB-KW"/>
</dbReference>
<dbReference type="GO" id="GO:1902758">
    <property type="term" value="P:bis(molybdopterin guanine dinucleotide)molybdenum biosynthetic process"/>
    <property type="evidence" value="ECO:0007669"/>
    <property type="project" value="TreeGrafter"/>
</dbReference>
<feature type="domain" description="MobA-like NTP transferase" evidence="9">
    <location>
        <begin position="6"/>
        <end position="160"/>
    </location>
</feature>
<keyword evidence="11" id="KW-1185">Reference proteome</keyword>
<organism evidence="10 11">
    <name type="scientific">Fluviicoccus keumensis</name>
    <dbReference type="NCBI Taxonomy" id="1435465"/>
    <lineage>
        <taxon>Bacteria</taxon>
        <taxon>Pseudomonadati</taxon>
        <taxon>Pseudomonadota</taxon>
        <taxon>Gammaproteobacteria</taxon>
        <taxon>Moraxellales</taxon>
        <taxon>Moraxellaceae</taxon>
        <taxon>Fluviicoccus</taxon>
    </lineage>
</organism>
<dbReference type="Gene3D" id="3.90.550.10">
    <property type="entry name" value="Spore Coat Polysaccharide Biosynthesis Protein SpsA, Chain A"/>
    <property type="match status" value="1"/>
</dbReference>
<comment type="catalytic activity">
    <reaction evidence="8">
        <text>Mo-molybdopterin + GTP + H(+) = Mo-molybdopterin guanine dinucleotide + diphosphate</text>
        <dbReference type="Rhea" id="RHEA:34243"/>
        <dbReference type="ChEBI" id="CHEBI:15378"/>
        <dbReference type="ChEBI" id="CHEBI:33019"/>
        <dbReference type="ChEBI" id="CHEBI:37565"/>
        <dbReference type="ChEBI" id="CHEBI:71302"/>
        <dbReference type="ChEBI" id="CHEBI:71310"/>
        <dbReference type="EC" id="2.7.7.77"/>
    </reaction>
</comment>
<evidence type="ECO:0000256" key="6">
    <source>
        <dbReference type="ARBA" id="ARBA00023134"/>
    </source>
</evidence>
<dbReference type="SUPFAM" id="SSF53448">
    <property type="entry name" value="Nucleotide-diphospho-sugar transferases"/>
    <property type="match status" value="1"/>
</dbReference>
<dbReference type="HAMAP" id="MF_00316">
    <property type="entry name" value="MobA"/>
    <property type="match status" value="1"/>
</dbReference>
<comment type="function">
    <text evidence="8">Transfers a GMP moiety from GTP to Mo-molybdopterin (Mo-MPT) cofactor (Moco or molybdenum cofactor) to form Mo-molybdopterin guanine dinucleotide (Mo-MGD) cofactor.</text>
</comment>
<accession>A0A4Q7YKU8</accession>
<dbReference type="GO" id="GO:0005737">
    <property type="term" value="C:cytoplasm"/>
    <property type="evidence" value="ECO:0007669"/>
    <property type="project" value="UniProtKB-SubCell"/>
</dbReference>
<comment type="caution">
    <text evidence="8">Lacks conserved residue(s) required for the propagation of feature annotation.</text>
</comment>
<comment type="domain">
    <text evidence="8">The N-terminal domain determines nucleotide recognition and specific binding, while the C-terminal domain determines the specific binding to the target protein.</text>
</comment>
<feature type="binding site" evidence="8">
    <location>
        <begin position="9"/>
        <end position="11"/>
    </location>
    <ligand>
        <name>GTP</name>
        <dbReference type="ChEBI" id="CHEBI:37565"/>
    </ligand>
</feature>
<feature type="binding site" evidence="8">
    <location>
        <position position="97"/>
    </location>
    <ligand>
        <name>Mg(2+)</name>
        <dbReference type="ChEBI" id="CHEBI:18420"/>
    </ligand>
</feature>
<keyword evidence="7 8" id="KW-0501">Molybdenum cofactor biosynthesis</keyword>
<dbReference type="GO" id="GO:0005525">
    <property type="term" value="F:GTP binding"/>
    <property type="evidence" value="ECO:0007669"/>
    <property type="project" value="UniProtKB-UniRule"/>
</dbReference>
<dbReference type="GO" id="GO:0061603">
    <property type="term" value="F:molybdenum cofactor guanylyltransferase activity"/>
    <property type="evidence" value="ECO:0007669"/>
    <property type="project" value="UniProtKB-EC"/>
</dbReference>
<comment type="similarity">
    <text evidence="8">Belongs to the MobA family.</text>
</comment>
<dbReference type="NCBIfam" id="TIGR02665">
    <property type="entry name" value="molyb_mobA"/>
    <property type="match status" value="1"/>
</dbReference>
<proteinExistence type="inferred from homology"/>
<evidence type="ECO:0000256" key="4">
    <source>
        <dbReference type="ARBA" id="ARBA00022741"/>
    </source>
</evidence>
<keyword evidence="4 8" id="KW-0547">Nucleotide-binding</keyword>
<dbReference type="CDD" id="cd02503">
    <property type="entry name" value="MobA"/>
    <property type="match status" value="1"/>
</dbReference>
<feature type="binding site" evidence="8">
    <location>
        <position position="22"/>
    </location>
    <ligand>
        <name>GTP</name>
        <dbReference type="ChEBI" id="CHEBI:37565"/>
    </ligand>
</feature>
<keyword evidence="10" id="KW-0548">Nucleotidyltransferase</keyword>
<dbReference type="InterPro" id="IPR025877">
    <property type="entry name" value="MobA-like_NTP_Trfase"/>
</dbReference>
<dbReference type="InterPro" id="IPR013482">
    <property type="entry name" value="Molybde_CF_guanTrfase"/>
</dbReference>
<evidence type="ECO:0000256" key="5">
    <source>
        <dbReference type="ARBA" id="ARBA00022842"/>
    </source>
</evidence>
<evidence type="ECO:0000256" key="1">
    <source>
        <dbReference type="ARBA" id="ARBA00022490"/>
    </source>
</evidence>
<evidence type="ECO:0000313" key="11">
    <source>
        <dbReference type="Proteomes" id="UP000292423"/>
    </source>
</evidence>
<evidence type="ECO:0000256" key="2">
    <source>
        <dbReference type="ARBA" id="ARBA00022679"/>
    </source>
</evidence>
<name>A0A4Q7YKU8_9GAMM</name>
<dbReference type="PANTHER" id="PTHR19136:SF81">
    <property type="entry name" value="MOLYBDENUM COFACTOR GUANYLYLTRANSFERASE"/>
    <property type="match status" value="1"/>
</dbReference>
<gene>
    <name evidence="8" type="primary">mobA</name>
    <name evidence="10" type="ORF">EV700_3014</name>
</gene>
<feature type="binding site" evidence="8">
    <location>
        <position position="97"/>
    </location>
    <ligand>
        <name>GTP</name>
        <dbReference type="ChEBI" id="CHEBI:37565"/>
    </ligand>
</feature>
<keyword evidence="3 8" id="KW-0479">Metal-binding</keyword>
<dbReference type="PANTHER" id="PTHR19136">
    <property type="entry name" value="MOLYBDENUM COFACTOR GUANYLYLTRANSFERASE"/>
    <property type="match status" value="1"/>
</dbReference>
<evidence type="ECO:0000256" key="7">
    <source>
        <dbReference type="ARBA" id="ARBA00023150"/>
    </source>
</evidence>
<comment type="subcellular location">
    <subcellularLocation>
        <location evidence="8">Cytoplasm</location>
    </subcellularLocation>
</comment>
<comment type="subunit">
    <text evidence="8">Monomer.</text>
</comment>
<keyword evidence="1 8" id="KW-0963">Cytoplasm</keyword>
<dbReference type="InterPro" id="IPR029044">
    <property type="entry name" value="Nucleotide-diphossugar_trans"/>
</dbReference>
<dbReference type="RefSeq" id="WP_130415283.1">
    <property type="nucleotide sequence ID" value="NZ_SHKX01000015.1"/>
</dbReference>
<dbReference type="EC" id="2.7.7.77" evidence="8"/>
<dbReference type="Proteomes" id="UP000292423">
    <property type="component" value="Unassembled WGS sequence"/>
</dbReference>
<comment type="cofactor">
    <cofactor evidence="8">
        <name>Mg(2+)</name>
        <dbReference type="ChEBI" id="CHEBI:18420"/>
    </cofactor>
</comment>
<keyword evidence="2 8" id="KW-0808">Transferase</keyword>
<evidence type="ECO:0000313" key="10">
    <source>
        <dbReference type="EMBL" id="RZU37145.1"/>
    </source>
</evidence>
<feature type="binding site" evidence="8">
    <location>
        <position position="67"/>
    </location>
    <ligand>
        <name>GTP</name>
        <dbReference type="ChEBI" id="CHEBI:37565"/>
    </ligand>
</feature>
<dbReference type="OrthoDB" id="9788394at2"/>